<dbReference type="Proteomes" id="UP000670947">
    <property type="component" value="Unassembled WGS sequence"/>
</dbReference>
<protein>
    <submittedName>
        <fullName evidence="1">Uncharacterized protein</fullName>
    </submittedName>
</protein>
<gene>
    <name evidence="1" type="ORF">I8J29_14120</name>
</gene>
<sequence length="395" mass="43021">MGTFIANIQVLAEGRNRSALLDELETAITDKLINGVYELADDAASADRSLLLRAASDRWISVYDQRLDEQDVHAMDAIGTAISRLGVPAVGSIVHDSDWLLMRLYRNGGTADTIVNDLDAFNAMMEGGRKRKRNGLPSRWAEVCAAGVEPGRLKEIWESEELFAEDALARAAELLAIPAGAALRGHEPEAEVQPGGAADAESRVLRFRSLVSPSAFIEAPDGPKLAFTSRESFVTGDAGGEFKLSFGFQSQGQAFTGLTVLLWGPALDERLIAAGAGMLERRSVQFDEREAFAAEPERLELEAGGESIIGYRYAFPELEFPDGGLLSLYPADAAKLGVMREWMAQMNQRMHAFRIMLTGERAGKAELHLVLVPQDDLDQQQGMRLPVYVGVEPDA</sequence>
<name>A0ABS3WAI6_9BACL</name>
<comment type="caution">
    <text evidence="1">The sequence shown here is derived from an EMBL/GenBank/DDBJ whole genome shotgun (WGS) entry which is preliminary data.</text>
</comment>
<dbReference type="EMBL" id="JAGGDJ010000009">
    <property type="protein sequence ID" value="MBO7745344.1"/>
    <property type="molecule type" value="Genomic_DNA"/>
</dbReference>
<reference evidence="1 2" key="1">
    <citation type="submission" date="2021-03" db="EMBL/GenBank/DDBJ databases">
        <title>Paenibacillus artemisicola MWE-103 whole genome sequence.</title>
        <authorList>
            <person name="Ham Y.J."/>
        </authorList>
    </citation>
    <scope>NUCLEOTIDE SEQUENCE [LARGE SCALE GENOMIC DNA]</scope>
    <source>
        <strain evidence="1 2">MWE-103</strain>
    </source>
</reference>
<evidence type="ECO:0000313" key="2">
    <source>
        <dbReference type="Proteomes" id="UP000670947"/>
    </source>
</evidence>
<proteinExistence type="predicted"/>
<evidence type="ECO:0000313" key="1">
    <source>
        <dbReference type="EMBL" id="MBO7745344.1"/>
    </source>
</evidence>
<accession>A0ABS3WAI6</accession>
<keyword evidence="2" id="KW-1185">Reference proteome</keyword>
<organism evidence="1 2">
    <name type="scientific">Paenibacillus artemisiicola</name>
    <dbReference type="NCBI Taxonomy" id="1172618"/>
    <lineage>
        <taxon>Bacteria</taxon>
        <taxon>Bacillati</taxon>
        <taxon>Bacillota</taxon>
        <taxon>Bacilli</taxon>
        <taxon>Bacillales</taxon>
        <taxon>Paenibacillaceae</taxon>
        <taxon>Paenibacillus</taxon>
    </lineage>
</organism>
<dbReference type="RefSeq" id="WP_208848219.1">
    <property type="nucleotide sequence ID" value="NZ_JAGGDJ010000009.1"/>
</dbReference>